<keyword evidence="3" id="KW-1185">Reference proteome</keyword>
<comment type="caution">
    <text evidence="2">The sequence shown here is derived from an EMBL/GenBank/DDBJ whole genome shotgun (WGS) entry which is preliminary data.</text>
</comment>
<dbReference type="Proteomes" id="UP001428817">
    <property type="component" value="Unassembled WGS sequence"/>
</dbReference>
<gene>
    <name evidence="2" type="ORF">GCM10023321_01200</name>
</gene>
<dbReference type="EMBL" id="BAABJP010000001">
    <property type="protein sequence ID" value="GAA5144581.1"/>
    <property type="molecule type" value="Genomic_DNA"/>
</dbReference>
<evidence type="ECO:0000313" key="2">
    <source>
        <dbReference type="EMBL" id="GAA5144581.1"/>
    </source>
</evidence>
<sequence>MPGPPVPFPVPEGPPPQAANAPPPTPTRVSSAPVLITDRRLRDWKVGFRERLGASCAHADAQRYAQVIADRPVGTRAGSGADCGGTRAPGFGERLALTSSDRSKY</sequence>
<feature type="region of interest" description="Disordered" evidence="1">
    <location>
        <begin position="1"/>
        <end position="32"/>
    </location>
</feature>
<evidence type="ECO:0000256" key="1">
    <source>
        <dbReference type="SAM" id="MobiDB-lite"/>
    </source>
</evidence>
<proteinExistence type="predicted"/>
<protein>
    <submittedName>
        <fullName evidence="2">Uncharacterized protein</fullName>
    </submittedName>
</protein>
<reference evidence="3" key="1">
    <citation type="journal article" date="2019" name="Int. J. Syst. Evol. Microbiol.">
        <title>The Global Catalogue of Microorganisms (GCM) 10K type strain sequencing project: providing services to taxonomists for standard genome sequencing and annotation.</title>
        <authorList>
            <consortium name="The Broad Institute Genomics Platform"/>
            <consortium name="The Broad Institute Genome Sequencing Center for Infectious Disease"/>
            <person name="Wu L."/>
            <person name="Ma J."/>
        </authorList>
    </citation>
    <scope>NUCLEOTIDE SEQUENCE [LARGE SCALE GENOMIC DNA]</scope>
    <source>
        <strain evidence="3">JCM 18303</strain>
    </source>
</reference>
<feature type="region of interest" description="Disordered" evidence="1">
    <location>
        <begin position="74"/>
        <end position="105"/>
    </location>
</feature>
<evidence type="ECO:0000313" key="3">
    <source>
        <dbReference type="Proteomes" id="UP001428817"/>
    </source>
</evidence>
<feature type="compositionally biased region" description="Pro residues" evidence="1">
    <location>
        <begin position="1"/>
        <end position="26"/>
    </location>
</feature>
<organism evidence="2 3">
    <name type="scientific">Pseudonocardia eucalypti</name>
    <dbReference type="NCBI Taxonomy" id="648755"/>
    <lineage>
        <taxon>Bacteria</taxon>
        <taxon>Bacillati</taxon>
        <taxon>Actinomycetota</taxon>
        <taxon>Actinomycetes</taxon>
        <taxon>Pseudonocardiales</taxon>
        <taxon>Pseudonocardiaceae</taxon>
        <taxon>Pseudonocardia</taxon>
    </lineage>
</organism>
<name>A0ABP9PCY7_9PSEU</name>
<accession>A0ABP9PCY7</accession>